<dbReference type="GO" id="GO:0005737">
    <property type="term" value="C:cytoplasm"/>
    <property type="evidence" value="ECO:0007669"/>
    <property type="project" value="TreeGrafter"/>
</dbReference>
<dbReference type="PANTHER" id="PTHR42844:SF1">
    <property type="entry name" value="DIHYDRONEOPTERIN ALDOLASE 1-RELATED"/>
    <property type="match status" value="1"/>
</dbReference>
<evidence type="ECO:0000313" key="10">
    <source>
        <dbReference type="Proteomes" id="UP000005824"/>
    </source>
</evidence>
<dbReference type="eggNOG" id="COG1539">
    <property type="taxonomic scope" value="Bacteria"/>
</dbReference>
<comment type="pathway">
    <text evidence="2">Cofactor biosynthesis; tetrahydrofolate biosynthesis; 2-amino-4-hydroxy-6-hydroxymethyl-7,8-dihydropteridine diphosphate from 7,8-dihydroneopterin triphosphate: step 3/4.</text>
</comment>
<evidence type="ECO:0000256" key="6">
    <source>
        <dbReference type="ARBA" id="ARBA00023239"/>
    </source>
</evidence>
<dbReference type="GO" id="GO:0046656">
    <property type="term" value="P:folic acid biosynthetic process"/>
    <property type="evidence" value="ECO:0007669"/>
    <property type="project" value="UniProtKB-KW"/>
</dbReference>
<evidence type="ECO:0000313" key="9">
    <source>
        <dbReference type="EMBL" id="EDY19813.1"/>
    </source>
</evidence>
<gene>
    <name evidence="9" type="ORF">CfE428DRAFT_2402</name>
</gene>
<dbReference type="SMART" id="SM00905">
    <property type="entry name" value="FolB"/>
    <property type="match status" value="1"/>
</dbReference>
<dbReference type="PANTHER" id="PTHR42844">
    <property type="entry name" value="DIHYDRONEOPTERIN ALDOLASE 1-RELATED"/>
    <property type="match status" value="1"/>
</dbReference>
<name>B4D0F1_9BACT</name>
<keyword evidence="6" id="KW-0456">Lyase</keyword>
<keyword evidence="10" id="KW-1185">Reference proteome</keyword>
<dbReference type="Pfam" id="PF02152">
    <property type="entry name" value="FolB"/>
    <property type="match status" value="1"/>
</dbReference>
<keyword evidence="5" id="KW-0289">Folate biosynthesis</keyword>
<dbReference type="Gene3D" id="3.30.1130.10">
    <property type="match status" value="1"/>
</dbReference>
<evidence type="ECO:0000256" key="4">
    <source>
        <dbReference type="ARBA" id="ARBA00013043"/>
    </source>
</evidence>
<dbReference type="InParanoid" id="B4D0F1"/>
<dbReference type="NCBIfam" id="TIGR00526">
    <property type="entry name" value="folB_dom"/>
    <property type="match status" value="1"/>
</dbReference>
<organism evidence="9 10">
    <name type="scientific">Chthoniobacter flavus Ellin428</name>
    <dbReference type="NCBI Taxonomy" id="497964"/>
    <lineage>
        <taxon>Bacteria</taxon>
        <taxon>Pseudomonadati</taxon>
        <taxon>Verrucomicrobiota</taxon>
        <taxon>Spartobacteria</taxon>
        <taxon>Chthoniobacterales</taxon>
        <taxon>Chthoniobacteraceae</taxon>
        <taxon>Chthoniobacter</taxon>
    </lineage>
</organism>
<accession>B4D0F1</accession>
<dbReference type="InterPro" id="IPR043133">
    <property type="entry name" value="GTP-CH-I_C/QueF"/>
</dbReference>
<dbReference type="STRING" id="497964.CfE428DRAFT_2402"/>
<dbReference type="InterPro" id="IPR006157">
    <property type="entry name" value="FolB_dom"/>
</dbReference>
<feature type="domain" description="Dihydroneopterin aldolase/epimerase" evidence="8">
    <location>
        <begin position="5"/>
        <end position="114"/>
    </location>
</feature>
<proteinExistence type="inferred from homology"/>
<reference evidence="9 10" key="1">
    <citation type="journal article" date="2011" name="J. Bacteriol.">
        <title>Genome sequence of Chthoniobacter flavus Ellin428, an aerobic heterotrophic soil bacterium.</title>
        <authorList>
            <person name="Kant R."/>
            <person name="van Passel M.W."/>
            <person name="Palva A."/>
            <person name="Lucas S."/>
            <person name="Lapidus A."/>
            <person name="Glavina Del Rio T."/>
            <person name="Dalin E."/>
            <person name="Tice H."/>
            <person name="Bruce D."/>
            <person name="Goodwin L."/>
            <person name="Pitluck S."/>
            <person name="Larimer F.W."/>
            <person name="Land M.L."/>
            <person name="Hauser L."/>
            <person name="Sangwan P."/>
            <person name="de Vos W.M."/>
            <person name="Janssen P.H."/>
            <person name="Smidt H."/>
        </authorList>
    </citation>
    <scope>NUCLEOTIDE SEQUENCE [LARGE SCALE GENOMIC DNA]</scope>
    <source>
        <strain evidence="9 10">Ellin428</strain>
    </source>
</reference>
<sequence length="119" mass="13474">MADSIRIESLELRSYIGVPAEERAATQRLTVSLVLEPVRDFRALDDRIENTVDYFDVGNFVKALSLSGPRQLIETLAEEIAGQLLARYPLRAVEVELRKYILPDTAFVAVQLRREREAG</sequence>
<protein>
    <recommendedName>
        <fullName evidence="4">dihydroneopterin aldolase</fullName>
        <ecNumber evidence="4">4.1.2.25</ecNumber>
    </recommendedName>
    <alternativeName>
        <fullName evidence="7">7,8-dihydroneopterin aldolase</fullName>
    </alternativeName>
</protein>
<dbReference type="InterPro" id="IPR006156">
    <property type="entry name" value="Dihydroneopterin_aldolase"/>
</dbReference>
<dbReference type="AlphaFoldDB" id="B4D0F1"/>
<evidence type="ECO:0000256" key="7">
    <source>
        <dbReference type="ARBA" id="ARBA00032903"/>
    </source>
</evidence>
<dbReference type="RefSeq" id="WP_006979727.1">
    <property type="nucleotide sequence ID" value="NZ_ABVL01000006.1"/>
</dbReference>
<evidence type="ECO:0000256" key="3">
    <source>
        <dbReference type="ARBA" id="ARBA00005708"/>
    </source>
</evidence>
<dbReference type="EC" id="4.1.2.25" evidence="4"/>
<dbReference type="Proteomes" id="UP000005824">
    <property type="component" value="Unassembled WGS sequence"/>
</dbReference>
<dbReference type="EMBL" id="ABVL01000006">
    <property type="protein sequence ID" value="EDY19813.1"/>
    <property type="molecule type" value="Genomic_DNA"/>
</dbReference>
<comment type="catalytic activity">
    <reaction evidence="1">
        <text>7,8-dihydroneopterin = 6-hydroxymethyl-7,8-dihydropterin + glycolaldehyde</text>
        <dbReference type="Rhea" id="RHEA:10540"/>
        <dbReference type="ChEBI" id="CHEBI:17001"/>
        <dbReference type="ChEBI" id="CHEBI:17071"/>
        <dbReference type="ChEBI" id="CHEBI:44841"/>
        <dbReference type="EC" id="4.1.2.25"/>
    </reaction>
</comment>
<evidence type="ECO:0000256" key="2">
    <source>
        <dbReference type="ARBA" id="ARBA00005013"/>
    </source>
</evidence>
<comment type="similarity">
    <text evidence="3">Belongs to the DHNA family.</text>
</comment>
<evidence type="ECO:0000256" key="1">
    <source>
        <dbReference type="ARBA" id="ARBA00001353"/>
    </source>
</evidence>
<comment type="caution">
    <text evidence="9">The sequence shown here is derived from an EMBL/GenBank/DDBJ whole genome shotgun (WGS) entry which is preliminary data.</text>
</comment>
<evidence type="ECO:0000256" key="5">
    <source>
        <dbReference type="ARBA" id="ARBA00022909"/>
    </source>
</evidence>
<evidence type="ECO:0000259" key="8">
    <source>
        <dbReference type="SMART" id="SM00905"/>
    </source>
</evidence>
<dbReference type="SUPFAM" id="SSF55620">
    <property type="entry name" value="Tetrahydrobiopterin biosynthesis enzymes-like"/>
    <property type="match status" value="1"/>
</dbReference>
<dbReference type="GO" id="GO:0004150">
    <property type="term" value="F:dihydroneopterin aldolase activity"/>
    <property type="evidence" value="ECO:0007669"/>
    <property type="project" value="UniProtKB-EC"/>
</dbReference>